<evidence type="ECO:0000313" key="2">
    <source>
        <dbReference type="Proteomes" id="UP000774326"/>
    </source>
</evidence>
<dbReference type="AlphaFoldDB" id="A0A9P8TLI9"/>
<evidence type="ECO:0000313" key="1">
    <source>
        <dbReference type="EMBL" id="KAH3683135.1"/>
    </source>
</evidence>
<proteinExistence type="predicted"/>
<protein>
    <submittedName>
        <fullName evidence="1">Uncharacterized protein</fullName>
    </submittedName>
</protein>
<reference evidence="1" key="2">
    <citation type="submission" date="2021-01" db="EMBL/GenBank/DDBJ databases">
        <authorList>
            <person name="Schikora-Tamarit M.A."/>
        </authorList>
    </citation>
    <scope>NUCLEOTIDE SEQUENCE</scope>
    <source>
        <strain evidence="1">CBS2887</strain>
    </source>
</reference>
<comment type="caution">
    <text evidence="1">The sequence shown here is derived from an EMBL/GenBank/DDBJ whole genome shotgun (WGS) entry which is preliminary data.</text>
</comment>
<keyword evidence="2" id="KW-1185">Reference proteome</keyword>
<accession>A0A9P8TLI9</accession>
<reference evidence="1" key="1">
    <citation type="journal article" date="2021" name="Open Biol.">
        <title>Shared evolutionary footprints suggest mitochondrial oxidative damage underlies multiple complex I losses in fungi.</title>
        <authorList>
            <person name="Schikora-Tamarit M.A."/>
            <person name="Marcet-Houben M."/>
            <person name="Nosek J."/>
            <person name="Gabaldon T."/>
        </authorList>
    </citation>
    <scope>NUCLEOTIDE SEQUENCE</scope>
    <source>
        <strain evidence="1">CBS2887</strain>
    </source>
</reference>
<sequence>MASSEFKSDFTVALKNLHHYRSPDRDVSLLCGVVELNVSFDNGAAHWNQTGADDVLLLWSDLLGVTVQLESDTDVDRSGGRFLFQQVRQLLNHTGVPESHS</sequence>
<name>A0A9P8TLI9_WICPI</name>
<organism evidence="1 2">
    <name type="scientific">Wickerhamomyces pijperi</name>
    <name type="common">Yeast</name>
    <name type="synonym">Pichia pijperi</name>
    <dbReference type="NCBI Taxonomy" id="599730"/>
    <lineage>
        <taxon>Eukaryota</taxon>
        <taxon>Fungi</taxon>
        <taxon>Dikarya</taxon>
        <taxon>Ascomycota</taxon>
        <taxon>Saccharomycotina</taxon>
        <taxon>Saccharomycetes</taxon>
        <taxon>Phaffomycetales</taxon>
        <taxon>Wickerhamomycetaceae</taxon>
        <taxon>Wickerhamomyces</taxon>
    </lineage>
</organism>
<gene>
    <name evidence="1" type="ORF">WICPIJ_005878</name>
</gene>
<dbReference type="Proteomes" id="UP000774326">
    <property type="component" value="Unassembled WGS sequence"/>
</dbReference>
<dbReference type="EMBL" id="JAEUBG010003218">
    <property type="protein sequence ID" value="KAH3683135.1"/>
    <property type="molecule type" value="Genomic_DNA"/>
</dbReference>